<comment type="similarity">
    <text evidence="1">Belongs to the transposase IS21/IS408/IS1162 family.</text>
</comment>
<dbReference type="InterPro" id="IPR001584">
    <property type="entry name" value="Integrase_cat-core"/>
</dbReference>
<reference evidence="4" key="1">
    <citation type="submission" date="2016-10" db="EMBL/GenBank/DDBJ databases">
        <authorList>
            <person name="Varghese N."/>
            <person name="Submissions S."/>
        </authorList>
    </citation>
    <scope>NUCLEOTIDE SEQUENCE [LARGE SCALE GENOMIC DNA]</scope>
    <source>
        <strain evidence="4">DSM 22703</strain>
    </source>
</reference>
<dbReference type="Gene3D" id="3.30.420.10">
    <property type="entry name" value="Ribonuclease H-like superfamily/Ribonuclease H"/>
    <property type="match status" value="1"/>
</dbReference>
<evidence type="ECO:0000313" key="3">
    <source>
        <dbReference type="EMBL" id="SDA79667.1"/>
    </source>
</evidence>
<feature type="domain" description="Integrase catalytic" evidence="2">
    <location>
        <begin position="137"/>
        <end position="319"/>
    </location>
</feature>
<dbReference type="EMBL" id="FMXE01000015">
    <property type="protein sequence ID" value="SDA79667.1"/>
    <property type="molecule type" value="Genomic_DNA"/>
</dbReference>
<proteinExistence type="inferred from homology"/>
<dbReference type="InterPro" id="IPR054353">
    <property type="entry name" value="IstA-like_C"/>
</dbReference>
<accession>A0A1G5YCE6</accession>
<evidence type="ECO:0000256" key="1">
    <source>
        <dbReference type="ARBA" id="ARBA00009277"/>
    </source>
</evidence>
<gene>
    <name evidence="3" type="ORF">SAMN03080617_02375</name>
</gene>
<dbReference type="SUPFAM" id="SSF46689">
    <property type="entry name" value="Homeodomain-like"/>
    <property type="match status" value="1"/>
</dbReference>
<name>A0A1G5YCE6_9BACT</name>
<keyword evidence="4" id="KW-1185">Reference proteome</keyword>
<evidence type="ECO:0000313" key="4">
    <source>
        <dbReference type="Proteomes" id="UP000198756"/>
    </source>
</evidence>
<dbReference type="AlphaFoldDB" id="A0A1G5YCE6"/>
<dbReference type="NCBIfam" id="NF033546">
    <property type="entry name" value="transpos_IS21"/>
    <property type="match status" value="1"/>
</dbReference>
<protein>
    <submittedName>
        <fullName evidence="3">Transposase</fullName>
    </submittedName>
</protein>
<organism evidence="3 4">
    <name type="scientific">Algoriphagus alkaliphilus</name>
    <dbReference type="NCBI Taxonomy" id="279824"/>
    <lineage>
        <taxon>Bacteria</taxon>
        <taxon>Pseudomonadati</taxon>
        <taxon>Bacteroidota</taxon>
        <taxon>Cytophagia</taxon>
        <taxon>Cytophagales</taxon>
        <taxon>Cyclobacteriaceae</taxon>
        <taxon>Algoriphagus</taxon>
    </lineage>
</organism>
<dbReference type="STRING" id="279824.SAMN03080617_02375"/>
<dbReference type="InterPro" id="IPR036397">
    <property type="entry name" value="RNaseH_sf"/>
</dbReference>
<dbReference type="PROSITE" id="PS50994">
    <property type="entry name" value="INTEGRASE"/>
    <property type="match status" value="1"/>
</dbReference>
<dbReference type="PANTHER" id="PTHR35004:SF8">
    <property type="entry name" value="TRANSPOSASE RV3428C-RELATED"/>
    <property type="match status" value="1"/>
</dbReference>
<dbReference type="PANTHER" id="PTHR35004">
    <property type="entry name" value="TRANSPOSASE RV3428C-RELATED"/>
    <property type="match status" value="1"/>
</dbReference>
<dbReference type="GO" id="GO:0015074">
    <property type="term" value="P:DNA integration"/>
    <property type="evidence" value="ECO:0007669"/>
    <property type="project" value="InterPro"/>
</dbReference>
<evidence type="ECO:0000259" key="2">
    <source>
        <dbReference type="PROSITE" id="PS50994"/>
    </source>
</evidence>
<dbReference type="OrthoDB" id="3193769at2"/>
<sequence length="518" mass="59950">MANRPLTMNKIRQILRGHFEGHGSKQLSKLTGVSRNTIKSYLKRFQQTGMLFEEANQLSDEGLAELILGPPSPLLKSGRLEVLLPLLPGIVKQLRKKGMTRQRLWEEYRLKHPDGFQSSQFRKYIREYVGRQRLTMHFEHPAGEKVFIDYAGKKLHVTDPDTGEYVPVEVFVATLGCSQYTYVEATFTQKKPDFIGSCRRMLEFFGGVPRVIVPDNLKSAVTKGSKYSPVLNETFEIFAEHYNTTILPARPRQPREKSLVEGAVRLVYQRIYVELQGKVFFFLESLNEALVPLVNNYNDYALRGQESRREQFETLERNSLLALPELPYQLMEVKVCTVMKNTHIRLGEDKHYYSVPHQYMGKKVKVLFNDDRVEIFYQYHPIAKHKRDKRKHKYTTLRDHLAGNHKYVSGWSYEFFVDEGNKIGKEVGTFLASLMESIPHREQGYKSCSGILHLARKVGTQRITGACKRASEYGVYTYPMIEQILSKNLDAISFSDEQLDESSQMPKHHNIRGNKYFS</sequence>
<dbReference type="Proteomes" id="UP000198756">
    <property type="component" value="Unassembled WGS sequence"/>
</dbReference>
<dbReference type="Pfam" id="PF22483">
    <property type="entry name" value="Mu-transpos_C_2"/>
    <property type="match status" value="1"/>
</dbReference>
<dbReference type="GO" id="GO:0003676">
    <property type="term" value="F:nucleic acid binding"/>
    <property type="evidence" value="ECO:0007669"/>
    <property type="project" value="InterPro"/>
</dbReference>
<dbReference type="InterPro" id="IPR009057">
    <property type="entry name" value="Homeodomain-like_sf"/>
</dbReference>